<evidence type="ECO:0000256" key="3">
    <source>
        <dbReference type="ARBA" id="ARBA00022764"/>
    </source>
</evidence>
<comment type="caution">
    <text evidence="4">The sequence shown here is derived from an EMBL/GenBank/DDBJ whole genome shotgun (WGS) entry which is preliminary data.</text>
</comment>
<dbReference type="InterPro" id="IPR006059">
    <property type="entry name" value="SBP"/>
</dbReference>
<dbReference type="Proteomes" id="UP000033632">
    <property type="component" value="Unassembled WGS sequence"/>
</dbReference>
<dbReference type="PANTHER" id="PTHR43649:SF11">
    <property type="entry name" value="ABC TRANSPORTER SUBSTRATE-BINDING PROTEIN YESO-RELATED"/>
    <property type="match status" value="1"/>
</dbReference>
<keyword evidence="5" id="KW-1185">Reference proteome</keyword>
<sequence>MTNISRRSFNRYLLASAAGAAAFGGLTGSAFADSRLRFMWWGNPTRDERTNAVVDLFESANSGIVVDTEALASNDYWPKIATQAAGGNMPDVMQMDYRFLFEYARRGQIVPLDGYVGNQIDLTNFDPGFVDSGRVDGQLFGIPFGANSPSVIYNMTKLAEYGVTLPDPSWTWDQFWDFAREIQAAAPEGQWAVADKGSWEPAFDIFLRQQGKMLYTEEGELGYTAADAAEFFDMWRVARENGLVPPADITAQDSDGLDTRPISRRRVAIDFAHSNHLGGLQGQNPDELGITLFPHREGGIPGQYMKCATLLCITANSQAKEDAAQLVDFLLTDPEANNILRMERGVPGDNAVAQALLEDPDDIERKTIEYFEIVQGNVSPMPPPPPSGAGEVEVMLVRLYGELIFDRLTPEQAGERLVNDAQTILARA</sequence>
<dbReference type="EMBL" id="JZEX01000119">
    <property type="protein sequence ID" value="KKB11270.1"/>
    <property type="molecule type" value="Genomic_DNA"/>
</dbReference>
<dbReference type="Pfam" id="PF01547">
    <property type="entry name" value="SBP_bac_1"/>
    <property type="match status" value="1"/>
</dbReference>
<organism evidence="4 5">
    <name type="scientific">Devosia geojensis</name>
    <dbReference type="NCBI Taxonomy" id="443610"/>
    <lineage>
        <taxon>Bacteria</taxon>
        <taxon>Pseudomonadati</taxon>
        <taxon>Pseudomonadota</taxon>
        <taxon>Alphaproteobacteria</taxon>
        <taxon>Hyphomicrobiales</taxon>
        <taxon>Devosiaceae</taxon>
        <taxon>Devosia</taxon>
    </lineage>
</organism>
<dbReference type="PROSITE" id="PS51318">
    <property type="entry name" value="TAT"/>
    <property type="match status" value="1"/>
</dbReference>
<dbReference type="RefSeq" id="WP_046109095.1">
    <property type="nucleotide sequence ID" value="NZ_JZEX01000119.1"/>
</dbReference>
<keyword evidence="3" id="KW-0574">Periplasm</keyword>
<evidence type="ECO:0000256" key="2">
    <source>
        <dbReference type="ARBA" id="ARBA00008520"/>
    </source>
</evidence>
<dbReference type="InterPro" id="IPR050490">
    <property type="entry name" value="Bact_solute-bd_prot1"/>
</dbReference>
<comment type="similarity">
    <text evidence="2">Belongs to the bacterial solute-binding protein 1 family.</text>
</comment>
<protein>
    <submittedName>
        <fullName evidence="4">Uncharacterized protein</fullName>
    </submittedName>
</protein>
<gene>
    <name evidence="4" type="ORF">VE25_13180</name>
</gene>
<evidence type="ECO:0000256" key="1">
    <source>
        <dbReference type="ARBA" id="ARBA00004418"/>
    </source>
</evidence>
<dbReference type="PATRIC" id="fig|443610.3.peg.876"/>
<proteinExistence type="inferred from homology"/>
<dbReference type="STRING" id="443610.VE25_13180"/>
<reference evidence="4 5" key="1">
    <citation type="submission" date="2015-03" db="EMBL/GenBank/DDBJ databases">
        <authorList>
            <person name="Hassan Y.I."/>
            <person name="Lepp D."/>
            <person name="Li X.-Z."/>
            <person name="Zhou T."/>
        </authorList>
    </citation>
    <scope>NUCLEOTIDE SEQUENCE [LARGE SCALE GENOMIC DNA]</scope>
    <source>
        <strain evidence="4 5">BD-c194</strain>
    </source>
</reference>
<name>A0A0F5FRR1_9HYPH</name>
<evidence type="ECO:0000313" key="5">
    <source>
        <dbReference type="Proteomes" id="UP000033632"/>
    </source>
</evidence>
<dbReference type="GO" id="GO:0042597">
    <property type="term" value="C:periplasmic space"/>
    <property type="evidence" value="ECO:0007669"/>
    <property type="project" value="UniProtKB-SubCell"/>
</dbReference>
<evidence type="ECO:0000313" key="4">
    <source>
        <dbReference type="EMBL" id="KKB11270.1"/>
    </source>
</evidence>
<dbReference type="PANTHER" id="PTHR43649">
    <property type="entry name" value="ARABINOSE-BINDING PROTEIN-RELATED"/>
    <property type="match status" value="1"/>
</dbReference>
<dbReference type="Gene3D" id="3.40.190.10">
    <property type="entry name" value="Periplasmic binding protein-like II"/>
    <property type="match status" value="2"/>
</dbReference>
<dbReference type="SUPFAM" id="SSF53850">
    <property type="entry name" value="Periplasmic binding protein-like II"/>
    <property type="match status" value="1"/>
</dbReference>
<dbReference type="InterPro" id="IPR006311">
    <property type="entry name" value="TAT_signal"/>
</dbReference>
<dbReference type="AlphaFoldDB" id="A0A0F5FRR1"/>
<dbReference type="OrthoDB" id="7317090at2"/>
<comment type="subcellular location">
    <subcellularLocation>
        <location evidence="1">Periplasm</location>
    </subcellularLocation>
</comment>
<accession>A0A0F5FRR1</accession>